<feature type="transmembrane region" description="Helical" evidence="1">
    <location>
        <begin position="28"/>
        <end position="52"/>
    </location>
</feature>
<evidence type="ECO:0000259" key="2">
    <source>
        <dbReference type="Pfam" id="PF20684"/>
    </source>
</evidence>
<name>A0A4S8S4X7_AURPU</name>
<feature type="transmembrane region" description="Helical" evidence="1">
    <location>
        <begin position="162"/>
        <end position="183"/>
    </location>
</feature>
<evidence type="ECO:0000313" key="3">
    <source>
        <dbReference type="EMBL" id="THV65187.1"/>
    </source>
</evidence>
<organism evidence="3 4">
    <name type="scientific">Aureobasidium pullulans</name>
    <name type="common">Black yeast</name>
    <name type="synonym">Pullularia pullulans</name>
    <dbReference type="NCBI Taxonomy" id="5580"/>
    <lineage>
        <taxon>Eukaryota</taxon>
        <taxon>Fungi</taxon>
        <taxon>Dikarya</taxon>
        <taxon>Ascomycota</taxon>
        <taxon>Pezizomycotina</taxon>
        <taxon>Dothideomycetes</taxon>
        <taxon>Dothideomycetidae</taxon>
        <taxon>Dothideales</taxon>
        <taxon>Saccotheciaceae</taxon>
        <taxon>Aureobasidium</taxon>
    </lineage>
</organism>
<dbReference type="EMBL" id="QZAF01000696">
    <property type="protein sequence ID" value="THV65187.1"/>
    <property type="molecule type" value="Genomic_DNA"/>
</dbReference>
<evidence type="ECO:0000256" key="1">
    <source>
        <dbReference type="SAM" id="Phobius"/>
    </source>
</evidence>
<keyword evidence="1" id="KW-0812">Transmembrane</keyword>
<dbReference type="Proteomes" id="UP000304951">
    <property type="component" value="Unassembled WGS sequence"/>
</dbReference>
<protein>
    <recommendedName>
        <fullName evidence="2">Rhodopsin domain-containing protein</fullName>
    </recommendedName>
</protein>
<feature type="transmembrane region" description="Helical" evidence="1">
    <location>
        <begin position="128"/>
        <end position="150"/>
    </location>
</feature>
<accession>A0A4S8S4X7</accession>
<sequence>MALLRHPAYLVPPGNSPPFAAVTEHDHAAWVIIATALGLSWSLTFGVMRLIVRATTRQRHGYDDYALAISTVCPILPEHSMSITTHDGPQFLAVIQSAIVLGACANGLGKSIHLLTPDQIEKVQQMTYTGMLFWILSIGASKLSVALFLLRLTPVCTHRRVYQTFIAILVVWIIVYIFAFALQCDLSEPWITIGASCPGVYERWQTFCALDILSEIALVCMTVYLVWDLKSSTSAKVKIIFAFSFRLPQIIAIAYRLKTFPLDGLLTDPTLTESELVVWTQTELNYSLMSATIPCLRTFVSSLSTNYGSIRDPKAAHTFTFSDTVTSRTHSDAAMAAQSFQMNTLKSVEQAHTSTHVPATLQEEDGYSYGIRGPTPGGAESVKARDVVRLPSMQKDNESTDRTSMGSNDSQRMIIKKEVTWTFERNKEW</sequence>
<keyword evidence="1" id="KW-0472">Membrane</keyword>
<keyword evidence="1" id="KW-1133">Transmembrane helix</keyword>
<comment type="caution">
    <text evidence="3">The sequence shown here is derived from an EMBL/GenBank/DDBJ whole genome shotgun (WGS) entry which is preliminary data.</text>
</comment>
<dbReference type="PANTHER" id="PTHR39614:SF2">
    <property type="entry name" value="INTEGRAL MEMBRANE PROTEIN"/>
    <property type="match status" value="1"/>
</dbReference>
<feature type="transmembrane region" description="Helical" evidence="1">
    <location>
        <begin position="91"/>
        <end position="108"/>
    </location>
</feature>
<evidence type="ECO:0000313" key="4">
    <source>
        <dbReference type="Proteomes" id="UP000304951"/>
    </source>
</evidence>
<dbReference type="PANTHER" id="PTHR39614">
    <property type="entry name" value="INTEGRAL MEMBRANE PROTEIN"/>
    <property type="match status" value="1"/>
</dbReference>
<proteinExistence type="predicted"/>
<gene>
    <name evidence="3" type="ORF">D6D28_09292</name>
</gene>
<dbReference type="Pfam" id="PF20684">
    <property type="entry name" value="Fung_rhodopsin"/>
    <property type="match status" value="1"/>
</dbReference>
<dbReference type="InterPro" id="IPR049326">
    <property type="entry name" value="Rhodopsin_dom_fungi"/>
</dbReference>
<reference evidence="3 4" key="1">
    <citation type="submission" date="2018-10" db="EMBL/GenBank/DDBJ databases">
        <title>Fifty Aureobasidium pullulans genomes reveal a recombining polyextremotolerant generalist.</title>
        <authorList>
            <person name="Gostincar C."/>
            <person name="Turk M."/>
            <person name="Zajc J."/>
            <person name="Gunde-Cimerman N."/>
        </authorList>
    </citation>
    <scope>NUCLEOTIDE SEQUENCE [LARGE SCALE GENOMIC DNA]</scope>
    <source>
        <strain evidence="3 4">EXF-11900</strain>
    </source>
</reference>
<feature type="domain" description="Rhodopsin" evidence="2">
    <location>
        <begin position="48"/>
        <end position="300"/>
    </location>
</feature>
<dbReference type="AlphaFoldDB" id="A0A4S8S4X7"/>